<gene>
    <name evidence="2" type="ORF">HMPREF9943_00360</name>
</gene>
<keyword evidence="3" id="KW-1185">Reference proteome</keyword>
<dbReference type="eggNOG" id="COG4485">
    <property type="taxonomic scope" value="Bacteria"/>
</dbReference>
<dbReference type="BioCyc" id="ECAT999415-HMP:GTTI-370-MONOMER"/>
<feature type="transmembrane region" description="Helical" evidence="1">
    <location>
        <begin position="357"/>
        <end position="375"/>
    </location>
</feature>
<feature type="transmembrane region" description="Helical" evidence="1">
    <location>
        <begin position="193"/>
        <end position="220"/>
    </location>
</feature>
<dbReference type="AlphaFoldDB" id="M2PP66"/>
<feature type="transmembrane region" description="Helical" evidence="1">
    <location>
        <begin position="148"/>
        <end position="173"/>
    </location>
</feature>
<organism evidence="2 3">
    <name type="scientific">Eggerthia catenaformis OT 569 = DSM 20559</name>
    <dbReference type="NCBI Taxonomy" id="999415"/>
    <lineage>
        <taxon>Bacteria</taxon>
        <taxon>Bacillati</taxon>
        <taxon>Bacillota</taxon>
        <taxon>Erysipelotrichia</taxon>
        <taxon>Erysipelotrichales</taxon>
        <taxon>Coprobacillaceae</taxon>
        <taxon>Eggerthia</taxon>
    </lineage>
</organism>
<feature type="transmembrane region" description="Helical" evidence="1">
    <location>
        <begin position="113"/>
        <end position="136"/>
    </location>
</feature>
<proteinExistence type="predicted"/>
<accession>M2PP66</accession>
<comment type="caution">
    <text evidence="2">The sequence shown here is derived from an EMBL/GenBank/DDBJ whole genome shotgun (WGS) entry which is preliminary data.</text>
</comment>
<keyword evidence="1" id="KW-0472">Membrane</keyword>
<feature type="transmembrane region" description="Helical" evidence="1">
    <location>
        <begin position="241"/>
        <end position="271"/>
    </location>
</feature>
<feature type="transmembrane region" description="Helical" evidence="1">
    <location>
        <begin position="863"/>
        <end position="884"/>
    </location>
</feature>
<dbReference type="PANTHER" id="PTHR38454">
    <property type="entry name" value="INTEGRAL MEMBRANE PROTEIN-RELATED"/>
    <property type="match status" value="1"/>
</dbReference>
<sequence>MLNRLRKHKKFIFIYTVLFLILYFLGIQIWFMLNNKSYIWYLDGLQQQYVSFIYVGKWLRSIIKNLFIHHRFIIPIWSMSMGYGSDIITTLGGVFMDPFNYLSVLVPTSLTEFLFSFIVFFKIYLAGISFYAFCAYKKKDQRSSLVGSLLYCFSPAFLIVFKQAAFANLFIYFPMIMLGCEKVWYEKKGTLLFISLFLMSAYSFYFTYMIVIGIIIYYAIKFFFDNDEKTWRRFFELIYHFSFHGIFGVACGLLANLSIIINLAAASRLSIQRIIPLFYNWETIKIYFTNYFQIIDVGADALLGFSIVTFLSIMILFLSKGNKHLKISFILLTTALFSSKAGSIFNGFNYATYRWNFLYNFLIMYIVVETFPLLLKINKKDLLKLVIGFSIYSMSFLFLTHFSFHNFWMNLMLMSILFILLLFNREKLNKYKNQCIAVIFIFSLLINTTIYFSPDKNDFINQELNRNEALYKIRADGKGLIENKYKTNNIRFDEIGTSHYRNSDMITSLNSYNFYFSYYNNNIDNFHNSMGYSSIQGANFNFSYLGLGYYEYLHLLNGTKYIIMPSDYYKAPPYPYNKLMKQEGSYGKKYSLYTTDKKVSMAHFYKDVISESDYDQLGEFNRYQTLLRAISLDNQYKNCNVKKAIGQYGYLNYQLTLDKGIKNNQNYYETEKDNVSFHLKINKIKDKQIYLQINNLDFLSNNSDWYGVTIEAYHQNKKINTMMYNLYSQTLKSHLYANKHNWLINLGYADKNVDDIKITLSHKGKYKISNISLYTKTRRQIANDISHLDSENIDFEYNTNKIDILTNKNEAGYLYIAVPYSKNWEAKVDGIKSEVLKANKAFMAIKLSKGKHKIQLTYKQKNVLIGISGMFLVLCFYTVLNFIFKRRRVNYDII</sequence>
<feature type="transmembrane region" description="Helical" evidence="1">
    <location>
        <begin position="382"/>
        <end position="401"/>
    </location>
</feature>
<evidence type="ECO:0000313" key="2">
    <source>
        <dbReference type="EMBL" id="EMD17359.1"/>
    </source>
</evidence>
<keyword evidence="1" id="KW-0812">Transmembrane</keyword>
<feature type="transmembrane region" description="Helical" evidence="1">
    <location>
        <begin position="435"/>
        <end position="453"/>
    </location>
</feature>
<feature type="transmembrane region" description="Helical" evidence="1">
    <location>
        <begin position="12"/>
        <end position="33"/>
    </location>
</feature>
<dbReference type="Pfam" id="PF09586">
    <property type="entry name" value="YfhO"/>
    <property type="match status" value="1"/>
</dbReference>
<protein>
    <recommendedName>
        <fullName evidence="4">Bacterial membrane protein YfhO</fullName>
    </recommendedName>
</protein>
<feature type="transmembrane region" description="Helical" evidence="1">
    <location>
        <begin position="407"/>
        <end position="423"/>
    </location>
</feature>
<dbReference type="Proteomes" id="UP000011758">
    <property type="component" value="Unassembled WGS sequence"/>
</dbReference>
<feature type="transmembrane region" description="Helical" evidence="1">
    <location>
        <begin position="39"/>
        <end position="60"/>
    </location>
</feature>
<dbReference type="EMBL" id="AGEJ01000007">
    <property type="protein sequence ID" value="EMD17359.1"/>
    <property type="molecule type" value="Genomic_DNA"/>
</dbReference>
<evidence type="ECO:0000256" key="1">
    <source>
        <dbReference type="SAM" id="Phobius"/>
    </source>
</evidence>
<feature type="transmembrane region" description="Helical" evidence="1">
    <location>
        <begin position="72"/>
        <end position="93"/>
    </location>
</feature>
<reference evidence="2 3" key="1">
    <citation type="submission" date="2013-02" db="EMBL/GenBank/DDBJ databases">
        <title>The Genome Sequence of Lactobacillus catenaformis F0143.</title>
        <authorList>
            <consortium name="The Broad Institute Genome Sequencing Platform"/>
            <person name="Earl A."/>
            <person name="Ward D."/>
            <person name="Feldgarden M."/>
            <person name="Gevers D."/>
            <person name="Izard J."/>
            <person name="Blanton J.M."/>
            <person name="Mathney J."/>
            <person name="Dewhirst F.E."/>
            <person name="Young S.K."/>
            <person name="Zeng Q."/>
            <person name="Gargeya S."/>
            <person name="Fitzgerald M."/>
            <person name="Haas B."/>
            <person name="Abouelleil A."/>
            <person name="Alvarado L."/>
            <person name="Arachchi H.M."/>
            <person name="Berlin A."/>
            <person name="Chapman S.B."/>
            <person name="Gearin G."/>
            <person name="Goldberg J."/>
            <person name="Griggs A."/>
            <person name="Gujja S."/>
            <person name="Hansen M."/>
            <person name="Heiman D."/>
            <person name="Howarth C."/>
            <person name="Larimer J."/>
            <person name="Lui A."/>
            <person name="MacDonald P.J.P."/>
            <person name="McCowen C."/>
            <person name="Montmayeur A."/>
            <person name="Murphy C."/>
            <person name="Neiman D."/>
            <person name="Pearson M."/>
            <person name="Priest M."/>
            <person name="Roberts A."/>
            <person name="Saif S."/>
            <person name="Shea T."/>
            <person name="Sisk P."/>
            <person name="Stolte C."/>
            <person name="Sykes S."/>
            <person name="Wortman J."/>
            <person name="Nusbaum C."/>
            <person name="Birren B."/>
        </authorList>
    </citation>
    <scope>NUCLEOTIDE SEQUENCE [LARGE SCALE GENOMIC DNA]</scope>
    <source>
        <strain evidence="2 3">OT 569</strain>
    </source>
</reference>
<name>M2PP66_9FIRM</name>
<dbReference type="PANTHER" id="PTHR38454:SF1">
    <property type="entry name" value="INTEGRAL MEMBRANE PROTEIN"/>
    <property type="match status" value="1"/>
</dbReference>
<dbReference type="RefSeq" id="WP_004801508.1">
    <property type="nucleotide sequence ID" value="NZ_KB446646.1"/>
</dbReference>
<evidence type="ECO:0000313" key="3">
    <source>
        <dbReference type="Proteomes" id="UP000011758"/>
    </source>
</evidence>
<feature type="transmembrane region" description="Helical" evidence="1">
    <location>
        <begin position="291"/>
        <end position="317"/>
    </location>
</feature>
<evidence type="ECO:0008006" key="4">
    <source>
        <dbReference type="Google" id="ProtNLM"/>
    </source>
</evidence>
<feature type="transmembrane region" description="Helical" evidence="1">
    <location>
        <begin position="329"/>
        <end position="351"/>
    </location>
</feature>
<keyword evidence="1" id="KW-1133">Transmembrane helix</keyword>
<dbReference type="STRING" id="999415.HMPREF9943_00360"/>
<dbReference type="InterPro" id="IPR018580">
    <property type="entry name" value="Uncharacterised_YfhO"/>
</dbReference>
<dbReference type="OrthoDB" id="9815466at2"/>